<evidence type="ECO:0000313" key="5">
    <source>
        <dbReference type="Proteomes" id="UP000236724"/>
    </source>
</evidence>
<dbReference type="InterPro" id="IPR027417">
    <property type="entry name" value="P-loop_NTPase"/>
</dbReference>
<dbReference type="GO" id="GO:0016887">
    <property type="term" value="F:ATP hydrolysis activity"/>
    <property type="evidence" value="ECO:0007669"/>
    <property type="project" value="InterPro"/>
</dbReference>
<feature type="region of interest" description="Disordered" evidence="1">
    <location>
        <begin position="346"/>
        <end position="377"/>
    </location>
</feature>
<dbReference type="OrthoDB" id="6189127at2"/>
<dbReference type="InterPro" id="IPR036680">
    <property type="entry name" value="SPOR-like_sf"/>
</dbReference>
<accession>A0A1H6FDW4</accession>
<keyword evidence="2" id="KW-0472">Membrane</keyword>
<dbReference type="PROSITE" id="PS51724">
    <property type="entry name" value="SPOR"/>
    <property type="match status" value="1"/>
</dbReference>
<dbReference type="Gene3D" id="3.30.70.1070">
    <property type="entry name" value="Sporulation related repeat"/>
    <property type="match status" value="1"/>
</dbReference>
<keyword evidence="2" id="KW-1133">Transmembrane helix</keyword>
<evidence type="ECO:0000256" key="2">
    <source>
        <dbReference type="SAM" id="Phobius"/>
    </source>
</evidence>
<reference evidence="4 5" key="1">
    <citation type="submission" date="2016-10" db="EMBL/GenBank/DDBJ databases">
        <authorList>
            <person name="de Groot N.N."/>
        </authorList>
    </citation>
    <scope>NUCLEOTIDE SEQUENCE [LARGE SCALE GENOMIC DNA]</scope>
    <source>
        <strain evidence="4">MBHS1</strain>
    </source>
</reference>
<evidence type="ECO:0000313" key="4">
    <source>
        <dbReference type="EMBL" id="SEH07356.1"/>
    </source>
</evidence>
<dbReference type="InterPro" id="IPR007730">
    <property type="entry name" value="SPOR-like_dom"/>
</dbReference>
<dbReference type="InterPro" id="IPR049945">
    <property type="entry name" value="AAA_22"/>
</dbReference>
<keyword evidence="5" id="KW-1185">Reference proteome</keyword>
<name>A0A1H6FDW4_9GAMM</name>
<evidence type="ECO:0000256" key="1">
    <source>
        <dbReference type="SAM" id="MobiDB-lite"/>
    </source>
</evidence>
<feature type="compositionally biased region" description="Polar residues" evidence="1">
    <location>
        <begin position="360"/>
        <end position="370"/>
    </location>
</feature>
<keyword evidence="2" id="KW-0812">Transmembrane</keyword>
<gene>
    <name evidence="4" type="ORF">MBHS_03231</name>
</gene>
<dbReference type="Proteomes" id="UP000236724">
    <property type="component" value="Unassembled WGS sequence"/>
</dbReference>
<sequence>MNASIAFNSFRPGSERYRDLFSPDPKVGAFYTTPELKQRLHLIAHLIDHSDQLLLILAELGCGKTRMLQQLQTEGHWKVFAPESSPELSEEQLLKNLLTGFNVRSDGKTLSTLRETLRSHIAATRYNNELPVLLMDDAHMLPLETLHSLLELVMSGEVQTRMRIVLFCEPQITSLFATPEFAMVQNTLIHTLDIPVFNEKQVYAYLQFQLKDARYNGDSPFSGMAVKTLFRKSHGLPGLLNHLARISFNQHQELAAKNQTISFKHHEHERALQEDLEKELDSTTHHSKWFWLAILFVVLLGVLLSANHFKAYFLPQGDGISLEQSLPLPPPTPVASLVAQEDNRTMPPLATGLLSPAQPTPENRSQNLETSEPPVANLPASTNDLGSESAMIESNPDATTAVATPIASAMMAEAESDNAERQTATTAVATNASEIAGVYSAQWLQRQAEQQYVIQILGSHSLEGIRQFVLQMVDPAMDNSFALVKTQYRGKQWYVLTYGLFANAQMAKKALNNLPEPLRKKNQPWVRSIRSLKKNM</sequence>
<dbReference type="Pfam" id="PF05036">
    <property type="entry name" value="SPOR"/>
    <property type="match status" value="1"/>
</dbReference>
<proteinExistence type="predicted"/>
<dbReference type="AlphaFoldDB" id="A0A1H6FDW4"/>
<dbReference type="RefSeq" id="WP_103921020.1">
    <property type="nucleotide sequence ID" value="NZ_FMSV02000529.1"/>
</dbReference>
<dbReference type="Pfam" id="PF13401">
    <property type="entry name" value="AAA_22"/>
    <property type="match status" value="1"/>
</dbReference>
<dbReference type="PANTHER" id="PTHR35894:SF1">
    <property type="entry name" value="PHOSPHORIBULOKINASE _ URIDINE KINASE FAMILY"/>
    <property type="match status" value="1"/>
</dbReference>
<feature type="transmembrane region" description="Helical" evidence="2">
    <location>
        <begin position="289"/>
        <end position="306"/>
    </location>
</feature>
<feature type="domain" description="SPOR" evidence="3">
    <location>
        <begin position="446"/>
        <end position="528"/>
    </location>
</feature>
<evidence type="ECO:0000259" key="3">
    <source>
        <dbReference type="PROSITE" id="PS51724"/>
    </source>
</evidence>
<dbReference type="EMBL" id="FMSV02000529">
    <property type="protein sequence ID" value="SEH07356.1"/>
    <property type="molecule type" value="Genomic_DNA"/>
</dbReference>
<dbReference type="GO" id="GO:0042834">
    <property type="term" value="F:peptidoglycan binding"/>
    <property type="evidence" value="ECO:0007669"/>
    <property type="project" value="InterPro"/>
</dbReference>
<dbReference type="SUPFAM" id="SSF52540">
    <property type="entry name" value="P-loop containing nucleoside triphosphate hydrolases"/>
    <property type="match status" value="1"/>
</dbReference>
<dbReference type="PANTHER" id="PTHR35894">
    <property type="entry name" value="GENERAL SECRETION PATHWAY PROTEIN A-RELATED"/>
    <property type="match status" value="1"/>
</dbReference>
<dbReference type="InterPro" id="IPR052026">
    <property type="entry name" value="ExeA_AAA_ATPase_DNA-bind"/>
</dbReference>
<organism evidence="4 5">
    <name type="scientific">Candidatus Venteria ishoeyi</name>
    <dbReference type="NCBI Taxonomy" id="1899563"/>
    <lineage>
        <taxon>Bacteria</taxon>
        <taxon>Pseudomonadati</taxon>
        <taxon>Pseudomonadota</taxon>
        <taxon>Gammaproteobacteria</taxon>
        <taxon>Thiotrichales</taxon>
        <taxon>Thiotrichaceae</taxon>
        <taxon>Venteria</taxon>
    </lineage>
</organism>
<protein>
    <recommendedName>
        <fullName evidence="3">SPOR domain-containing protein</fullName>
    </recommendedName>
</protein>